<feature type="chain" id="PRO_5043865817" evidence="2">
    <location>
        <begin position="23"/>
        <end position="368"/>
    </location>
</feature>
<dbReference type="AlphaFoldDB" id="A0AAV7EEA8"/>
<dbReference type="CDD" id="cd01837">
    <property type="entry name" value="SGNH_plant_lipase_like"/>
    <property type="match status" value="1"/>
</dbReference>
<dbReference type="SUPFAM" id="SSF52266">
    <property type="entry name" value="SGNH hydrolase"/>
    <property type="match status" value="1"/>
</dbReference>
<dbReference type="FunFam" id="3.40.50.1110:FF:000003">
    <property type="entry name" value="GDSL esterase/lipase APG"/>
    <property type="match status" value="1"/>
</dbReference>
<comment type="similarity">
    <text evidence="1">Belongs to the 'GDSL' lipolytic enzyme family.</text>
</comment>
<evidence type="ECO:0000313" key="3">
    <source>
        <dbReference type="EMBL" id="KAG9446101.1"/>
    </source>
</evidence>
<accession>A0AAV7EEA8</accession>
<dbReference type="Gene3D" id="3.40.50.1110">
    <property type="entry name" value="SGNH hydrolase"/>
    <property type="match status" value="1"/>
</dbReference>
<sequence>MKNWSSTLVMVLVLVNITTLMQQSNNIVARASSSSLNEVRNLVTRNNITCVLVFGDSTVDPGNNNRLQTTFKSNFRPYGKNFLGGRPSGRFTNGRLPTDLIASELGITELVPAFLGRNLRREQLLHGASFASAASGYDDLTANLTNVLPFSKQIEYLAHYKIRLRELVGEKKASEIVSNAVFLISAGTNDFIQNYFVEATRQTQYKVNEYVDFLLTRLADYVKEMHRHGGTRFVVVGIPPLGCLPLVRTVTGESDCSDQYNQVGVMFNSKLKAKLGELQRALNIKAAYADIYDSMVNAIRTPQKYGFVETSKGCCGTGQYEYGETCRNLSTCEDSSKFVFWDAVHPTENMYNMIANDALRAIGDQVLG</sequence>
<dbReference type="EMBL" id="JAINDJ010000005">
    <property type="protein sequence ID" value="KAG9446101.1"/>
    <property type="molecule type" value="Genomic_DNA"/>
</dbReference>
<dbReference type="Proteomes" id="UP000825729">
    <property type="component" value="Unassembled WGS sequence"/>
</dbReference>
<organism evidence="3 4">
    <name type="scientific">Aristolochia fimbriata</name>
    <name type="common">White veined hardy Dutchman's pipe vine</name>
    <dbReference type="NCBI Taxonomy" id="158543"/>
    <lineage>
        <taxon>Eukaryota</taxon>
        <taxon>Viridiplantae</taxon>
        <taxon>Streptophyta</taxon>
        <taxon>Embryophyta</taxon>
        <taxon>Tracheophyta</taxon>
        <taxon>Spermatophyta</taxon>
        <taxon>Magnoliopsida</taxon>
        <taxon>Magnoliidae</taxon>
        <taxon>Piperales</taxon>
        <taxon>Aristolochiaceae</taxon>
        <taxon>Aristolochia</taxon>
    </lineage>
</organism>
<protein>
    <submittedName>
        <fullName evidence="3">Uncharacterized protein</fullName>
    </submittedName>
</protein>
<evidence type="ECO:0000256" key="2">
    <source>
        <dbReference type="SAM" id="SignalP"/>
    </source>
</evidence>
<dbReference type="PANTHER" id="PTHR45642:SF7">
    <property type="entry name" value="GDSL ESTERASE_LIPASE"/>
    <property type="match status" value="1"/>
</dbReference>
<reference evidence="3 4" key="1">
    <citation type="submission" date="2021-07" db="EMBL/GenBank/DDBJ databases">
        <title>The Aristolochia fimbriata genome: insights into angiosperm evolution, floral development and chemical biosynthesis.</title>
        <authorList>
            <person name="Jiao Y."/>
        </authorList>
    </citation>
    <scope>NUCLEOTIDE SEQUENCE [LARGE SCALE GENOMIC DNA]</scope>
    <source>
        <strain evidence="3">IBCAS-2021</strain>
        <tissue evidence="3">Leaf</tissue>
    </source>
</reference>
<dbReference type="InterPro" id="IPR035669">
    <property type="entry name" value="SGNH_plant_lipase-like"/>
</dbReference>
<dbReference type="PANTHER" id="PTHR45642">
    <property type="entry name" value="GDSL ESTERASE/LIPASE EXL3"/>
    <property type="match status" value="1"/>
</dbReference>
<feature type="signal peptide" evidence="2">
    <location>
        <begin position="1"/>
        <end position="22"/>
    </location>
</feature>
<proteinExistence type="inferred from homology"/>
<dbReference type="GO" id="GO:0016788">
    <property type="term" value="F:hydrolase activity, acting on ester bonds"/>
    <property type="evidence" value="ECO:0007669"/>
    <property type="project" value="InterPro"/>
</dbReference>
<dbReference type="InterPro" id="IPR050592">
    <property type="entry name" value="GDSL_lipolytic_enzyme"/>
</dbReference>
<evidence type="ECO:0000313" key="4">
    <source>
        <dbReference type="Proteomes" id="UP000825729"/>
    </source>
</evidence>
<dbReference type="InterPro" id="IPR036514">
    <property type="entry name" value="SGNH_hydro_sf"/>
</dbReference>
<dbReference type="Pfam" id="PF00657">
    <property type="entry name" value="Lipase_GDSL"/>
    <property type="match status" value="1"/>
</dbReference>
<gene>
    <name evidence="3" type="ORF">H6P81_012229</name>
</gene>
<comment type="caution">
    <text evidence="3">The sequence shown here is derived from an EMBL/GenBank/DDBJ whole genome shotgun (WGS) entry which is preliminary data.</text>
</comment>
<keyword evidence="2" id="KW-0732">Signal</keyword>
<dbReference type="InterPro" id="IPR001087">
    <property type="entry name" value="GDSL"/>
</dbReference>
<evidence type="ECO:0000256" key="1">
    <source>
        <dbReference type="ARBA" id="ARBA00008668"/>
    </source>
</evidence>
<keyword evidence="4" id="KW-1185">Reference proteome</keyword>
<name>A0AAV7EEA8_ARIFI</name>